<name>A0A0H5PW59_9ZZZZ</name>
<feature type="region of interest" description="Disordered" evidence="1">
    <location>
        <begin position="112"/>
        <end position="152"/>
    </location>
</feature>
<proteinExistence type="predicted"/>
<protein>
    <submittedName>
        <fullName evidence="2">Uncharacterized protein</fullName>
    </submittedName>
</protein>
<dbReference type="AlphaFoldDB" id="A0A0H5PW59"/>
<feature type="compositionally biased region" description="Basic and acidic residues" evidence="1">
    <location>
        <begin position="112"/>
        <end position="134"/>
    </location>
</feature>
<reference evidence="2" key="1">
    <citation type="submission" date="2015-06" db="EMBL/GenBank/DDBJ databases">
        <authorList>
            <person name="Joergensen T."/>
        </authorList>
    </citation>
    <scope>NUCLEOTIDE SEQUENCE</scope>
    <source>
        <strain evidence="2">RGRH0121</strain>
    </source>
</reference>
<reference evidence="2" key="2">
    <citation type="submission" date="2015-07" db="EMBL/GenBank/DDBJ databases">
        <title>Plasmids, circular viruses and viroids from rat gut.</title>
        <authorList>
            <person name="Jorgensen T.J."/>
            <person name="Hansen M.A."/>
            <person name="Xu Z."/>
            <person name="Tabak M.A."/>
            <person name="Sorensen S.J."/>
            <person name="Hansen L.H."/>
        </authorList>
    </citation>
    <scope>NUCLEOTIDE SEQUENCE</scope>
    <source>
        <strain evidence="2">RGRH0121</strain>
    </source>
</reference>
<evidence type="ECO:0000313" key="2">
    <source>
        <dbReference type="EMBL" id="CRY93991.1"/>
    </source>
</evidence>
<dbReference type="EMBL" id="LN852811">
    <property type="protein sequence ID" value="CRY93991.1"/>
    <property type="molecule type" value="Genomic_DNA"/>
</dbReference>
<accession>A0A0H5PW59</accession>
<sequence length="152" mass="17291">MDNRTYVLLQGGEPVEKPVEKSRQRWAALMAGELRRLSEIAAEKALYGRKDIDYRVKWDRSHIVRYQCAVTLEEAAALETIRTEIMPGMSRYGLTRALLLAAIDSFSKYEKLEGEEAHREPRNLRRPGRSKDGHNAAVRKSGQLPRNGGSRP</sequence>
<organism evidence="2">
    <name type="scientific">uncultured prokaryote</name>
    <dbReference type="NCBI Taxonomy" id="198431"/>
    <lineage>
        <taxon>unclassified sequences</taxon>
        <taxon>environmental samples</taxon>
    </lineage>
</organism>
<evidence type="ECO:0000256" key="1">
    <source>
        <dbReference type="SAM" id="MobiDB-lite"/>
    </source>
</evidence>